<accession>A0A0C2WQR1</accession>
<feature type="non-terminal residue" evidence="7">
    <location>
        <position position="1"/>
    </location>
</feature>
<dbReference type="FunCoup" id="A0A0C2WQR1">
    <property type="interactions" value="156"/>
</dbReference>
<dbReference type="Proteomes" id="UP000054549">
    <property type="component" value="Unassembled WGS sequence"/>
</dbReference>
<evidence type="ECO:0000259" key="6">
    <source>
        <dbReference type="PROSITE" id="PS51263"/>
    </source>
</evidence>
<gene>
    <name evidence="7" type="ORF">M378DRAFT_85605</name>
</gene>
<dbReference type="InterPro" id="IPR017904">
    <property type="entry name" value="ADF/Cofilin"/>
</dbReference>
<dbReference type="STRING" id="946122.A0A0C2WQR1"/>
<evidence type="ECO:0000256" key="2">
    <source>
        <dbReference type="ARBA" id="ARBA00006844"/>
    </source>
</evidence>
<dbReference type="SMART" id="SM00102">
    <property type="entry name" value="ADF"/>
    <property type="match status" value="1"/>
</dbReference>
<dbReference type="PROSITE" id="PS51263">
    <property type="entry name" value="ADF_H"/>
    <property type="match status" value="1"/>
</dbReference>
<dbReference type="OrthoDB" id="10249245at2759"/>
<dbReference type="Pfam" id="PF00241">
    <property type="entry name" value="Cofilin_ADF"/>
    <property type="match status" value="1"/>
</dbReference>
<dbReference type="GO" id="GO:0003779">
    <property type="term" value="F:actin binding"/>
    <property type="evidence" value="ECO:0007669"/>
    <property type="project" value="UniProtKB-KW"/>
</dbReference>
<dbReference type="EMBL" id="KN818323">
    <property type="protein sequence ID" value="KIL59046.1"/>
    <property type="molecule type" value="Genomic_DNA"/>
</dbReference>
<dbReference type="InParanoid" id="A0A0C2WQR1"/>
<dbReference type="HOGENOM" id="CLU_094004_3_2_1"/>
<dbReference type="CDD" id="cd11286">
    <property type="entry name" value="ADF_cofilin_like"/>
    <property type="match status" value="1"/>
</dbReference>
<dbReference type="GO" id="GO:0015629">
    <property type="term" value="C:actin cytoskeleton"/>
    <property type="evidence" value="ECO:0007669"/>
    <property type="project" value="InterPro"/>
</dbReference>
<dbReference type="InterPro" id="IPR002108">
    <property type="entry name" value="ADF-H"/>
</dbReference>
<evidence type="ECO:0000256" key="1">
    <source>
        <dbReference type="ARBA" id="ARBA00004109"/>
    </source>
</evidence>
<evidence type="ECO:0000313" key="7">
    <source>
        <dbReference type="EMBL" id="KIL59046.1"/>
    </source>
</evidence>
<dbReference type="Gene3D" id="3.40.20.10">
    <property type="entry name" value="Severin"/>
    <property type="match status" value="1"/>
</dbReference>
<protein>
    <recommendedName>
        <fullName evidence="3">Cofilin</fullName>
    </recommendedName>
    <alternativeName>
        <fullName evidence="5">Actin-depolymerizing factor 1</fullName>
    </alternativeName>
</protein>
<dbReference type="AlphaFoldDB" id="A0A0C2WQR1"/>
<comment type="similarity">
    <text evidence="2">Belongs to the actin-binding proteins ADF family.</text>
</comment>
<dbReference type="SUPFAM" id="SSF55753">
    <property type="entry name" value="Actin depolymerizing proteins"/>
    <property type="match status" value="1"/>
</dbReference>
<dbReference type="GO" id="GO:0030042">
    <property type="term" value="P:actin filament depolymerization"/>
    <property type="evidence" value="ECO:0007669"/>
    <property type="project" value="InterPro"/>
</dbReference>
<keyword evidence="4" id="KW-0009">Actin-binding</keyword>
<keyword evidence="8" id="KW-1185">Reference proteome</keyword>
<organism evidence="7 8">
    <name type="scientific">Amanita muscaria (strain Koide BX008)</name>
    <dbReference type="NCBI Taxonomy" id="946122"/>
    <lineage>
        <taxon>Eukaryota</taxon>
        <taxon>Fungi</taxon>
        <taxon>Dikarya</taxon>
        <taxon>Basidiomycota</taxon>
        <taxon>Agaricomycotina</taxon>
        <taxon>Agaricomycetes</taxon>
        <taxon>Agaricomycetidae</taxon>
        <taxon>Agaricales</taxon>
        <taxon>Pluteineae</taxon>
        <taxon>Amanitaceae</taxon>
        <taxon>Amanita</taxon>
    </lineage>
</organism>
<evidence type="ECO:0000256" key="3">
    <source>
        <dbReference type="ARBA" id="ARBA00015630"/>
    </source>
</evidence>
<feature type="domain" description="ADF-H" evidence="6">
    <location>
        <begin position="1"/>
        <end position="133"/>
    </location>
</feature>
<evidence type="ECO:0000256" key="5">
    <source>
        <dbReference type="ARBA" id="ARBA00032427"/>
    </source>
</evidence>
<evidence type="ECO:0000313" key="8">
    <source>
        <dbReference type="Proteomes" id="UP000054549"/>
    </source>
</evidence>
<dbReference type="PANTHER" id="PTHR11913">
    <property type="entry name" value="COFILIN-RELATED"/>
    <property type="match status" value="1"/>
</dbReference>
<dbReference type="InterPro" id="IPR029006">
    <property type="entry name" value="ADF-H/Gelsolin-like_dom_sf"/>
</dbReference>
<dbReference type="GO" id="GO:0016363">
    <property type="term" value="C:nuclear matrix"/>
    <property type="evidence" value="ECO:0007669"/>
    <property type="project" value="UniProtKB-SubCell"/>
</dbReference>
<comment type="subcellular location">
    <subcellularLocation>
        <location evidence="1">Nucleus matrix</location>
    </subcellularLocation>
</comment>
<evidence type="ECO:0000256" key="4">
    <source>
        <dbReference type="ARBA" id="ARBA00023203"/>
    </source>
</evidence>
<proteinExistence type="inferred from homology"/>
<reference evidence="7 8" key="1">
    <citation type="submission" date="2014-04" db="EMBL/GenBank/DDBJ databases">
        <title>Evolutionary Origins and Diversification of the Mycorrhizal Mutualists.</title>
        <authorList>
            <consortium name="DOE Joint Genome Institute"/>
            <consortium name="Mycorrhizal Genomics Consortium"/>
            <person name="Kohler A."/>
            <person name="Kuo A."/>
            <person name="Nagy L.G."/>
            <person name="Floudas D."/>
            <person name="Copeland A."/>
            <person name="Barry K.W."/>
            <person name="Cichocki N."/>
            <person name="Veneault-Fourrey C."/>
            <person name="LaButti K."/>
            <person name="Lindquist E.A."/>
            <person name="Lipzen A."/>
            <person name="Lundell T."/>
            <person name="Morin E."/>
            <person name="Murat C."/>
            <person name="Riley R."/>
            <person name="Ohm R."/>
            <person name="Sun H."/>
            <person name="Tunlid A."/>
            <person name="Henrissat B."/>
            <person name="Grigoriev I.V."/>
            <person name="Hibbett D.S."/>
            <person name="Martin F."/>
        </authorList>
    </citation>
    <scope>NUCLEOTIDE SEQUENCE [LARGE SCALE GENOMIC DNA]</scope>
    <source>
        <strain evidence="7 8">Koide BX008</strain>
    </source>
</reference>
<name>A0A0C2WQR1_AMAMK</name>
<sequence>ASGVNVDPGCVETYQQLKLGKKLKYIVFTLNKENTSIIVEKTSESEDYDDFVGDLPESECRWAIYDLRFEKEGAPRSKLVFYSWSPDSAKIKQKMVFASSRDALRRSLVGIGVEIQGTDSSEVAHEAGEHQFTWNCLLPMI</sequence>